<sequence>MTASSVTWQTLPAGADTQASEADEHDRDLSEANEVLVLPLVAPMEPTAPAQPRHGPFDHPTMTAEAGWALDSAARDSRDEAAFLRRQWREREKAGVLSEGSPGWPRLSDTQIVRLERELERGPLIHGWADQWWTLDRIKTLIGCLFHVSYTVEGTWLLLKRHGWSWQQPARRAIERDDTSVEVWKKETWPRVRASRRSGGPGSSSRMRPGSR</sequence>
<evidence type="ECO:0000313" key="3">
    <source>
        <dbReference type="EMBL" id="GHI65750.1"/>
    </source>
</evidence>
<comment type="caution">
    <text evidence="3">The sequence shown here is derived from an EMBL/GenBank/DDBJ whole genome shotgun (WGS) entry which is preliminary data.</text>
</comment>
<protein>
    <recommendedName>
        <fullName evidence="2">Winged helix-turn helix domain-containing protein</fullName>
    </recommendedName>
</protein>
<feature type="compositionally biased region" description="Low complexity" evidence="1">
    <location>
        <begin position="203"/>
        <end position="212"/>
    </location>
</feature>
<reference evidence="4" key="1">
    <citation type="submission" date="2023-07" db="EMBL/GenBank/DDBJ databases">
        <title>Whole genome shotgun sequence of Streptomyces cacaoi subsp. asoensis NBRC 13813.</title>
        <authorList>
            <person name="Komaki H."/>
            <person name="Tamura T."/>
        </authorList>
    </citation>
    <scope>NUCLEOTIDE SEQUENCE [LARGE SCALE GENOMIC DNA]</scope>
    <source>
        <strain evidence="4">NBRC 13813</strain>
    </source>
</reference>
<gene>
    <name evidence="3" type="ORF">Saso_74000</name>
</gene>
<evidence type="ECO:0000313" key="4">
    <source>
        <dbReference type="Proteomes" id="UP000649259"/>
    </source>
</evidence>
<feature type="region of interest" description="Disordered" evidence="1">
    <location>
        <begin position="190"/>
        <end position="212"/>
    </location>
</feature>
<name>A0ABQ3SCA9_9ACTN</name>
<evidence type="ECO:0000259" key="2">
    <source>
        <dbReference type="Pfam" id="PF13592"/>
    </source>
</evidence>
<dbReference type="Pfam" id="PF13592">
    <property type="entry name" value="HTH_33"/>
    <property type="match status" value="1"/>
</dbReference>
<feature type="compositionally biased region" description="Polar residues" evidence="1">
    <location>
        <begin position="1"/>
        <end position="10"/>
    </location>
</feature>
<feature type="region of interest" description="Disordered" evidence="1">
    <location>
        <begin position="1"/>
        <end position="30"/>
    </location>
</feature>
<dbReference type="InterPro" id="IPR025959">
    <property type="entry name" value="Winged_HTH_dom"/>
</dbReference>
<evidence type="ECO:0000256" key="1">
    <source>
        <dbReference type="SAM" id="MobiDB-lite"/>
    </source>
</evidence>
<proteinExistence type="predicted"/>
<dbReference type="Proteomes" id="UP000649259">
    <property type="component" value="Unassembled WGS sequence"/>
</dbReference>
<organism evidence="3 4">
    <name type="scientific">Streptomyces asoensis</name>
    <dbReference type="NCBI Taxonomy" id="249586"/>
    <lineage>
        <taxon>Bacteria</taxon>
        <taxon>Bacillati</taxon>
        <taxon>Actinomycetota</taxon>
        <taxon>Actinomycetes</taxon>
        <taxon>Kitasatosporales</taxon>
        <taxon>Streptomycetaceae</taxon>
        <taxon>Streptomyces</taxon>
    </lineage>
</organism>
<accession>A0ABQ3SCA9</accession>
<feature type="domain" description="Winged helix-turn helix" evidence="2">
    <location>
        <begin position="130"/>
        <end position="188"/>
    </location>
</feature>
<dbReference type="EMBL" id="BNEB01000006">
    <property type="protein sequence ID" value="GHI65750.1"/>
    <property type="molecule type" value="Genomic_DNA"/>
</dbReference>
<keyword evidence="4" id="KW-1185">Reference proteome</keyword>